<reference evidence="1 2" key="1">
    <citation type="submission" date="2022-09" db="EMBL/GenBank/DDBJ databases">
        <authorList>
            <person name="Palmer J.M."/>
        </authorList>
    </citation>
    <scope>NUCLEOTIDE SEQUENCE [LARGE SCALE GENOMIC DNA]</scope>
    <source>
        <strain evidence="1 2">DSM 7382</strain>
    </source>
</reference>
<comment type="caution">
    <text evidence="1">The sequence shown here is derived from an EMBL/GenBank/DDBJ whole genome shotgun (WGS) entry which is preliminary data.</text>
</comment>
<organism evidence="1 2">
    <name type="scientific">Cerrena zonata</name>
    <dbReference type="NCBI Taxonomy" id="2478898"/>
    <lineage>
        <taxon>Eukaryota</taxon>
        <taxon>Fungi</taxon>
        <taxon>Dikarya</taxon>
        <taxon>Basidiomycota</taxon>
        <taxon>Agaricomycotina</taxon>
        <taxon>Agaricomycetes</taxon>
        <taxon>Polyporales</taxon>
        <taxon>Cerrenaceae</taxon>
        <taxon>Cerrena</taxon>
    </lineage>
</organism>
<sequence length="130" mass="14024">MFLYMRTALDNLAECDPNGGCQNSCRAPLSYGSLLTLAVFPNIATLNPRVIGIPSILTDKPRDCCEAAHYAISIFNPDIFLGGALIDSISVIVRQAYSPTFALSTYNVLGANINYNSTESANIGPEIHPR</sequence>
<gene>
    <name evidence="1" type="ORF">QCA50_010224</name>
</gene>
<accession>A0AAW0G4L3</accession>
<dbReference type="AlphaFoldDB" id="A0AAW0G4L3"/>
<keyword evidence="2" id="KW-1185">Reference proteome</keyword>
<proteinExistence type="predicted"/>
<protein>
    <submittedName>
        <fullName evidence="1">Uncharacterized protein</fullName>
    </submittedName>
</protein>
<dbReference type="Proteomes" id="UP001385951">
    <property type="component" value="Unassembled WGS sequence"/>
</dbReference>
<dbReference type="EMBL" id="JASBNA010000016">
    <property type="protein sequence ID" value="KAK7686624.1"/>
    <property type="molecule type" value="Genomic_DNA"/>
</dbReference>
<name>A0AAW0G4L3_9APHY</name>
<evidence type="ECO:0000313" key="2">
    <source>
        <dbReference type="Proteomes" id="UP001385951"/>
    </source>
</evidence>
<evidence type="ECO:0000313" key="1">
    <source>
        <dbReference type="EMBL" id="KAK7686624.1"/>
    </source>
</evidence>